<dbReference type="Proteomes" id="UP000036403">
    <property type="component" value="Unassembled WGS sequence"/>
</dbReference>
<evidence type="ECO:0000313" key="8">
    <source>
        <dbReference type="EMBL" id="KMQ81524.1"/>
    </source>
</evidence>
<evidence type="ECO:0000256" key="4">
    <source>
        <dbReference type="ARBA" id="ARBA00022692"/>
    </source>
</evidence>
<dbReference type="AlphaFoldDB" id="A0A0J7JU29"/>
<comment type="caution">
    <text evidence="8">The sequence shown here is derived from an EMBL/GenBank/DDBJ whole genome shotgun (WGS) entry which is preliminary data.</text>
</comment>
<sequence length="196" mass="21820">ITGFVVSLSLSFRSSTAYERYSEGRKYWAALVQASHVLGRVFWIHSTHRPSQDTREMLLKKLSCMNLVVAFAVSLKHTLRFEPYTAYPDLQHLVGHLDAFAKEATEAEPEAAFANVGKRGFFRDVASYLGVSFVVSNPRKTLKKASRPLGNLPLEILNHIAAAIDMLIASDQLRVPIQQTLAYNNLSVLNDVLTGT</sequence>
<evidence type="ECO:0000256" key="2">
    <source>
        <dbReference type="ARBA" id="ARBA00022448"/>
    </source>
</evidence>
<keyword evidence="9" id="KW-1185">Reference proteome</keyword>
<name>A0A0J7JU29_LASNI</name>
<evidence type="ECO:0000256" key="1">
    <source>
        <dbReference type="ARBA" id="ARBA00004651"/>
    </source>
</evidence>
<evidence type="ECO:0000256" key="6">
    <source>
        <dbReference type="ARBA" id="ARBA00023065"/>
    </source>
</evidence>
<organism evidence="8 9">
    <name type="scientific">Lasius niger</name>
    <name type="common">Black garden ant</name>
    <dbReference type="NCBI Taxonomy" id="67767"/>
    <lineage>
        <taxon>Eukaryota</taxon>
        <taxon>Metazoa</taxon>
        <taxon>Ecdysozoa</taxon>
        <taxon>Arthropoda</taxon>
        <taxon>Hexapoda</taxon>
        <taxon>Insecta</taxon>
        <taxon>Pterygota</taxon>
        <taxon>Neoptera</taxon>
        <taxon>Endopterygota</taxon>
        <taxon>Hymenoptera</taxon>
        <taxon>Apocrita</taxon>
        <taxon>Aculeata</taxon>
        <taxon>Formicoidea</taxon>
        <taxon>Formicidae</taxon>
        <taxon>Formicinae</taxon>
        <taxon>Lasius</taxon>
        <taxon>Lasius</taxon>
    </lineage>
</organism>
<dbReference type="STRING" id="67767.A0A0J7JU29"/>
<keyword evidence="6" id="KW-0406">Ion transport</keyword>
<keyword evidence="4" id="KW-0812">Transmembrane</keyword>
<dbReference type="EMBL" id="LBMM01034682">
    <property type="protein sequence ID" value="KMQ81524.1"/>
    <property type="molecule type" value="Genomic_DNA"/>
</dbReference>
<evidence type="ECO:0000256" key="5">
    <source>
        <dbReference type="ARBA" id="ARBA00022989"/>
    </source>
</evidence>
<dbReference type="PANTHER" id="PTHR33281:SF19">
    <property type="entry name" value="VOLTAGE-DEPENDENT ANION CHANNEL-FORMING PROTEIN YNEE"/>
    <property type="match status" value="1"/>
</dbReference>
<accession>A0A0J7JU29</accession>
<proteinExistence type="predicted"/>
<keyword evidence="5" id="KW-1133">Transmembrane helix</keyword>
<dbReference type="InterPro" id="IPR044669">
    <property type="entry name" value="YneE/VCCN1/2-like"/>
</dbReference>
<dbReference type="PANTHER" id="PTHR33281">
    <property type="entry name" value="UPF0187 PROTEIN YNEE"/>
    <property type="match status" value="1"/>
</dbReference>
<gene>
    <name evidence="8" type="ORF">RF55_26084</name>
</gene>
<evidence type="ECO:0000313" key="9">
    <source>
        <dbReference type="Proteomes" id="UP000036403"/>
    </source>
</evidence>
<dbReference type="GO" id="GO:0005254">
    <property type="term" value="F:chloride channel activity"/>
    <property type="evidence" value="ECO:0007669"/>
    <property type="project" value="InterPro"/>
</dbReference>
<dbReference type="PaxDb" id="67767-A0A0J7JU29"/>
<dbReference type="OrthoDB" id="8249937at2759"/>
<keyword evidence="2" id="KW-0813">Transport</keyword>
<reference evidence="8 9" key="1">
    <citation type="submission" date="2015-04" db="EMBL/GenBank/DDBJ databases">
        <title>Lasius niger genome sequencing.</title>
        <authorList>
            <person name="Konorov E.A."/>
            <person name="Nikitin M.A."/>
            <person name="Kirill M.V."/>
            <person name="Chang P."/>
        </authorList>
    </citation>
    <scope>NUCLEOTIDE SEQUENCE [LARGE SCALE GENOMIC DNA]</scope>
    <source>
        <tissue evidence="8">Whole</tissue>
    </source>
</reference>
<keyword evidence="3" id="KW-1003">Cell membrane</keyword>
<keyword evidence="7" id="KW-0472">Membrane</keyword>
<dbReference type="Pfam" id="PF25539">
    <property type="entry name" value="Bestrophin_2"/>
    <property type="match status" value="1"/>
</dbReference>
<evidence type="ECO:0000256" key="3">
    <source>
        <dbReference type="ARBA" id="ARBA00022475"/>
    </source>
</evidence>
<comment type="subcellular location">
    <subcellularLocation>
        <location evidence="1">Cell membrane</location>
        <topology evidence="1">Multi-pass membrane protein</topology>
    </subcellularLocation>
</comment>
<evidence type="ECO:0000256" key="7">
    <source>
        <dbReference type="ARBA" id="ARBA00023136"/>
    </source>
</evidence>
<feature type="non-terminal residue" evidence="8">
    <location>
        <position position="1"/>
    </location>
</feature>
<feature type="non-terminal residue" evidence="8">
    <location>
        <position position="196"/>
    </location>
</feature>
<protein>
    <submittedName>
        <fullName evidence="8">Uncharacterized protein</fullName>
    </submittedName>
</protein>
<dbReference type="GO" id="GO:0005886">
    <property type="term" value="C:plasma membrane"/>
    <property type="evidence" value="ECO:0007669"/>
    <property type="project" value="UniProtKB-SubCell"/>
</dbReference>